<dbReference type="GO" id="GO:0003723">
    <property type="term" value="F:RNA binding"/>
    <property type="evidence" value="ECO:0007669"/>
    <property type="project" value="InterPro"/>
</dbReference>
<evidence type="ECO:0000259" key="4">
    <source>
        <dbReference type="PROSITE" id="PS50158"/>
    </source>
</evidence>
<feature type="compositionally biased region" description="Low complexity" evidence="3">
    <location>
        <begin position="237"/>
        <end position="259"/>
    </location>
</feature>
<dbReference type="GO" id="GO:0003690">
    <property type="term" value="F:double-stranded DNA binding"/>
    <property type="evidence" value="ECO:0007669"/>
    <property type="project" value="InterPro"/>
</dbReference>
<feature type="region of interest" description="Disordered" evidence="3">
    <location>
        <begin position="150"/>
        <end position="297"/>
    </location>
</feature>
<dbReference type="InterPro" id="IPR001878">
    <property type="entry name" value="Znf_CCHC"/>
</dbReference>
<feature type="region of interest" description="Disordered" evidence="3">
    <location>
        <begin position="415"/>
        <end position="484"/>
    </location>
</feature>
<sequence>MSGASPGPARAGRAARKTEAQALGPSHVAVSARPRLRSSSVGTPRTPRGKTSSESEMEVEKSVEETRRQRQRNAAAARAQEVEARRGAPQGKITPPRAANADPLVKGKVDGKQVKQQLASDEEIKQHKHKGMEIQTVPLIHSEFVTELPAVSETEPVNKPVSVTQTDNNETAQSDSNLCQNPPQQRVSESCEQQGPPACNPAASPAAQLESVGHVGAGEESAIHSSVCVSQPACQESGAPGAAASPGTGTPTSPAHGAASACSSGEERGEEVPTIAPVPLSSEGSSPGASPGTSIVHKPIKGAACKGAVQKQGRFKGEVKETITAERVADALKELATLQNRKKSVQLSLKYFTNRMAVSEGKVNATNKNKWDELGKELAGIEQQIAELYKEVGPWKEVYQNRQRFADMAANVRSPAAKSAAKPALRKPYQASTSNSPASSESEADFVKPLPPRVQKRQGRVNWQNMAFNQQDVDDQEKKRSEEKTFKVNVGKQDQTFELLSDQDFPELPKAQGKVMANPIHQSGSGKAQRGGTCDPVGTVSEAREEDLQTEKMDIAPTNTSSCVKASERVESGVNEVNEVQASVSGGHERVNEVQAPVSVGHVRVSEAVPGAGGTERECGGVQGGEVGGAMGVGAAHVLAEVRQGQVDQGPSEAVEVESVQVGGQANPTNFWEKRRLFPVPDFSDNDPFKRKNWVKVKWEGNKEGAPPRRFFVRKVLLDGMGFSSDDLSAVIGQTESEYDITFKLPEVLDHFWRIYNLQKRAGHPDWENLIVIPMTKPETKNITIMMKNDAIPQEDILVWLQRQCTVVSPLVKIFDEDNVWGGGWRTQVKLNVTGNVPTHLPNSFFIGKEKGTCFYVGQPRRCFKCGARDHLAKACTVLRCALCNAVGHEANSCNRVRCNLCNRMGHSHRRCPEAYHNIVRLFPEIDREMRKVMEPVDGEQEPVDGEQEPVDGEQ</sequence>
<dbReference type="PROSITE" id="PS50158">
    <property type="entry name" value="ZF_CCHC"/>
    <property type="match status" value="1"/>
</dbReference>
<dbReference type="SMART" id="SM00343">
    <property type="entry name" value="ZnF_C2HC"/>
    <property type="match status" value="3"/>
</dbReference>
<feature type="region of interest" description="Disordered" evidence="3">
    <location>
        <begin position="1"/>
        <end position="130"/>
    </location>
</feature>
<dbReference type="SUPFAM" id="SSF57756">
    <property type="entry name" value="Retrovirus zinc finger-like domains"/>
    <property type="match status" value="1"/>
</dbReference>
<organism evidence="5">
    <name type="scientific">Xenopus tropicalis</name>
    <name type="common">Western clawed frog</name>
    <name type="synonym">Silurana tropicalis</name>
    <dbReference type="NCBI Taxonomy" id="8364"/>
    <lineage>
        <taxon>Eukaryota</taxon>
        <taxon>Metazoa</taxon>
        <taxon>Chordata</taxon>
        <taxon>Craniata</taxon>
        <taxon>Vertebrata</taxon>
        <taxon>Euteleostomi</taxon>
        <taxon>Amphibia</taxon>
        <taxon>Batrachia</taxon>
        <taxon>Anura</taxon>
        <taxon>Pipoidea</taxon>
        <taxon>Pipidae</taxon>
        <taxon>Xenopodinae</taxon>
        <taxon>Xenopus</taxon>
        <taxon>Silurana</taxon>
    </lineage>
</organism>
<feature type="compositionally biased region" description="Low complexity" evidence="3">
    <location>
        <begin position="1"/>
        <end position="12"/>
    </location>
</feature>
<dbReference type="InterPro" id="IPR057810">
    <property type="entry name" value="RBD_ZCCHC3_1st"/>
</dbReference>
<name>A0A803JLZ3_XENTR</name>
<dbReference type="InParanoid" id="A0A803JLZ3"/>
<feature type="domain" description="CCHC-type" evidence="4">
    <location>
        <begin position="861"/>
        <end position="876"/>
    </location>
</feature>
<keyword evidence="1" id="KW-0863">Zinc-finger</keyword>
<dbReference type="InterPro" id="IPR042509">
    <property type="entry name" value="ZCCHC3"/>
</dbReference>
<dbReference type="PANTHER" id="PTHR22639">
    <property type="entry name" value="GAG-RELATED PROTEIN"/>
    <property type="match status" value="1"/>
</dbReference>
<reference evidence="5" key="1">
    <citation type="journal article" date="2010" name="Science">
        <title>The genome of the Western clawed frog Xenopus tropicalis.</title>
        <authorList>
            <person name="Hellsten U."/>
            <person name="Harland R.M."/>
            <person name="Gilchrist M.J."/>
            <person name="Hendrix D."/>
            <person name="Jurka J."/>
            <person name="Kapitonov V."/>
            <person name="Ovcharenko I."/>
            <person name="Putnam N.H."/>
            <person name="Shu S."/>
            <person name="Taher L."/>
            <person name="Blitz I.L."/>
            <person name="Blumberg B."/>
            <person name="Dichmann D.S."/>
            <person name="Dubchak I."/>
            <person name="Amaya E."/>
            <person name="Detter J.C."/>
            <person name="Fletcher R."/>
            <person name="Gerhard D.S."/>
            <person name="Goodstein D."/>
            <person name="Graves T."/>
            <person name="Grigoriev I.V."/>
            <person name="Grimwood J."/>
            <person name="Kawashima T."/>
            <person name="Lindquist E."/>
            <person name="Lucas S.M."/>
            <person name="Mead P.E."/>
            <person name="Mitros T."/>
            <person name="Ogino H."/>
            <person name="Ohta Y."/>
            <person name="Poliakov A.V."/>
            <person name="Pollet N."/>
            <person name="Robert J."/>
            <person name="Salamov A."/>
            <person name="Sater A.K."/>
            <person name="Schmutz J."/>
            <person name="Terry A."/>
            <person name="Vize P.D."/>
            <person name="Warren W.C."/>
            <person name="Wells D."/>
            <person name="Wills A."/>
            <person name="Wilson R.K."/>
            <person name="Zimmerman L.B."/>
            <person name="Zorn A.M."/>
            <person name="Grainger R."/>
            <person name="Grammer T."/>
            <person name="Khokha M.K."/>
            <person name="Richardson P.M."/>
            <person name="Rokhsar D.S."/>
        </authorList>
    </citation>
    <scope>NUCLEOTIDE SEQUENCE [LARGE SCALE GENOMIC DNA]</scope>
    <source>
        <strain evidence="5">Nigerian</strain>
    </source>
</reference>
<dbReference type="GO" id="GO:0008270">
    <property type="term" value="F:zinc ion binding"/>
    <property type="evidence" value="ECO:0007669"/>
    <property type="project" value="UniProtKB-KW"/>
</dbReference>
<evidence type="ECO:0000256" key="3">
    <source>
        <dbReference type="SAM" id="MobiDB-lite"/>
    </source>
</evidence>
<proteinExistence type="predicted"/>
<evidence type="ECO:0000313" key="5">
    <source>
        <dbReference type="Ensembl" id="ENSXETP00000108997"/>
    </source>
</evidence>
<feature type="compositionally biased region" description="Polar residues" evidence="3">
    <location>
        <begin position="461"/>
        <end position="471"/>
    </location>
</feature>
<keyword evidence="1" id="KW-0862">Zinc</keyword>
<keyword evidence="1" id="KW-0479">Metal-binding</keyword>
<feature type="compositionally biased region" description="Polar residues" evidence="3">
    <location>
        <begin position="161"/>
        <end position="193"/>
    </location>
</feature>
<feature type="compositionally biased region" description="Acidic residues" evidence="3">
    <location>
        <begin position="937"/>
        <end position="955"/>
    </location>
</feature>
<dbReference type="Ensembl" id="ENSXETT00000117972">
    <property type="protein sequence ID" value="ENSXETP00000108997"/>
    <property type="gene ID" value="ENSXETG00000043762"/>
</dbReference>
<keyword evidence="2" id="KW-0175">Coiled coil</keyword>
<feature type="compositionally biased region" description="Low complexity" evidence="3">
    <location>
        <begin position="279"/>
        <end position="294"/>
    </location>
</feature>
<dbReference type="Gene3D" id="4.10.60.10">
    <property type="entry name" value="Zinc finger, CCHC-type"/>
    <property type="match status" value="1"/>
</dbReference>
<dbReference type="InterPro" id="IPR036875">
    <property type="entry name" value="Znf_CCHC_sf"/>
</dbReference>
<reference evidence="5" key="2">
    <citation type="submission" date="2021-03" db="UniProtKB">
        <authorList>
            <consortium name="Ensembl"/>
        </authorList>
    </citation>
    <scope>IDENTIFICATION</scope>
</reference>
<dbReference type="PANTHER" id="PTHR22639:SF4">
    <property type="entry name" value="ZINC FINGER CCHC DOMAIN-CONTAINING PROTEIN 3"/>
    <property type="match status" value="1"/>
</dbReference>
<feature type="region of interest" description="Disordered" evidence="3">
    <location>
        <begin position="935"/>
        <end position="955"/>
    </location>
</feature>
<feature type="coiled-coil region" evidence="2">
    <location>
        <begin position="328"/>
        <end position="391"/>
    </location>
</feature>
<feature type="compositionally biased region" description="Basic and acidic residues" evidence="3">
    <location>
        <begin position="58"/>
        <end position="68"/>
    </location>
</feature>
<feature type="compositionally biased region" description="Polar residues" evidence="3">
    <location>
        <begin position="223"/>
        <end position="234"/>
    </location>
</feature>
<evidence type="ECO:0000256" key="1">
    <source>
        <dbReference type="PROSITE-ProRule" id="PRU00047"/>
    </source>
</evidence>
<dbReference type="InterPro" id="IPR057811">
    <property type="entry name" value="RBD_ZCCHC3_2nd"/>
</dbReference>
<dbReference type="Pfam" id="PF23058">
    <property type="entry name" value="RBD_ZCCHC3_2nd"/>
    <property type="match status" value="1"/>
</dbReference>
<evidence type="ECO:0000256" key="2">
    <source>
        <dbReference type="SAM" id="Coils"/>
    </source>
</evidence>
<dbReference type="AlphaFoldDB" id="A0A803JLZ3"/>
<feature type="compositionally biased region" description="Low complexity" evidence="3">
    <location>
        <begin position="431"/>
        <end position="441"/>
    </location>
</feature>
<dbReference type="GeneTree" id="ENSGT00530000063983"/>
<accession>A0A803JLZ3</accession>
<protein>
    <recommendedName>
        <fullName evidence="4">CCHC-type domain-containing protein</fullName>
    </recommendedName>
</protein>
<dbReference type="Pfam" id="PF23057">
    <property type="entry name" value="RBD_ZCCHC3_1st"/>
    <property type="match status" value="1"/>
</dbReference>
<dbReference type="GO" id="GO:0002218">
    <property type="term" value="P:activation of innate immune response"/>
    <property type="evidence" value="ECO:0007669"/>
    <property type="project" value="InterPro"/>
</dbReference>
<feature type="compositionally biased region" description="Low complexity" evidence="3">
    <location>
        <begin position="196"/>
        <end position="207"/>
    </location>
</feature>